<name>A0A182EPC1_ONCOC</name>
<evidence type="ECO:0000313" key="3">
    <source>
        <dbReference type="WBParaSite" id="nOo.2.0.1.t09978-RA"/>
    </source>
</evidence>
<protein>
    <submittedName>
        <fullName evidence="3">50S ribosomal protein L18</fullName>
    </submittedName>
</protein>
<evidence type="ECO:0000313" key="2">
    <source>
        <dbReference type="Proteomes" id="UP000271087"/>
    </source>
</evidence>
<accession>A0A182EPC1</accession>
<dbReference type="WBParaSite" id="nOo.2.0.1.t09978-RA">
    <property type="protein sequence ID" value="nOo.2.0.1.t09978-RA"/>
    <property type="gene ID" value="nOo.2.0.1.g09978"/>
</dbReference>
<dbReference type="EMBL" id="UYRW01005292">
    <property type="protein sequence ID" value="VDM93687.1"/>
    <property type="molecule type" value="Genomic_DNA"/>
</dbReference>
<organism evidence="3">
    <name type="scientific">Onchocerca ochengi</name>
    <name type="common">Filarial nematode worm</name>
    <dbReference type="NCBI Taxonomy" id="42157"/>
    <lineage>
        <taxon>Eukaryota</taxon>
        <taxon>Metazoa</taxon>
        <taxon>Ecdysozoa</taxon>
        <taxon>Nematoda</taxon>
        <taxon>Chromadorea</taxon>
        <taxon>Rhabditida</taxon>
        <taxon>Spirurina</taxon>
        <taxon>Spiruromorpha</taxon>
        <taxon>Filarioidea</taxon>
        <taxon>Onchocercidae</taxon>
        <taxon>Onchocerca</taxon>
    </lineage>
</organism>
<dbReference type="AlphaFoldDB" id="A0A182EPC1"/>
<dbReference type="Proteomes" id="UP000271087">
    <property type="component" value="Unassembled WGS sequence"/>
</dbReference>
<reference evidence="1 2" key="2">
    <citation type="submission" date="2018-08" db="EMBL/GenBank/DDBJ databases">
        <authorList>
            <person name="Laetsch R D."/>
            <person name="Stevens L."/>
            <person name="Kumar S."/>
            <person name="Blaxter L. M."/>
        </authorList>
    </citation>
    <scope>NUCLEOTIDE SEQUENCE [LARGE SCALE GENOMIC DNA]</scope>
</reference>
<reference evidence="3" key="1">
    <citation type="submission" date="2016-06" db="UniProtKB">
        <authorList>
            <consortium name="WormBaseParasite"/>
        </authorList>
    </citation>
    <scope>IDENTIFICATION</scope>
</reference>
<proteinExistence type="predicted"/>
<gene>
    <name evidence="1" type="ORF">NOO_LOCUS9978</name>
</gene>
<keyword evidence="2" id="KW-1185">Reference proteome</keyword>
<evidence type="ECO:0000313" key="1">
    <source>
        <dbReference type="EMBL" id="VDM93687.1"/>
    </source>
</evidence>
<sequence>MFMHTRNRRVKKGYQSRNRRIRKVCHSRNRRVKKGYHSRNRRIRKVCHIYFNILEVRSISMKVYLF</sequence>